<sequence>MTNWLITGVSSGLGAALARAALARGDWVAGTVRKTQDLAAFEALAPCRALGLMLDVTDESALKAAVDRAEQASGGLDVLVNNAGYGLVGAVEEASLAEARAQFEVNLFAPLTAIQSVLPYMRARRAGRIVSITSVSGLATWAGTGIYCASKFALEGLAETLAAEVAPLGIRVSNVAPGGMRTAYAGRSLVQAARRIADYEDGPGRAASRILADHAGSEPGDPVKVAAAILNLVDDPDPPVHLLLGADALGYAEGRITQLQAEIAAWRAVSLSTGFDQD</sequence>
<dbReference type="CDD" id="cd05374">
    <property type="entry name" value="17beta-HSD-like_SDR_c"/>
    <property type="match status" value="1"/>
</dbReference>
<evidence type="ECO:0000256" key="1">
    <source>
        <dbReference type="ARBA" id="ARBA00006484"/>
    </source>
</evidence>
<dbReference type="InterPro" id="IPR002347">
    <property type="entry name" value="SDR_fam"/>
</dbReference>
<dbReference type="AlphaFoldDB" id="A0A975FXD1"/>
<proteinExistence type="inferred from homology"/>
<dbReference type="PANTHER" id="PTHR43976:SF16">
    <property type="entry name" value="SHORT-CHAIN DEHYDROGENASE_REDUCTASE FAMILY PROTEIN"/>
    <property type="match status" value="1"/>
</dbReference>
<dbReference type="Proteomes" id="UP000676409">
    <property type="component" value="Chromosome"/>
</dbReference>
<evidence type="ECO:0000256" key="2">
    <source>
        <dbReference type="ARBA" id="ARBA00023002"/>
    </source>
</evidence>
<comment type="similarity">
    <text evidence="1 3">Belongs to the short-chain dehydrogenases/reductases (SDR) family.</text>
</comment>
<dbReference type="Gene3D" id="3.40.50.720">
    <property type="entry name" value="NAD(P)-binding Rossmann-like Domain"/>
    <property type="match status" value="1"/>
</dbReference>
<dbReference type="InterPro" id="IPR036291">
    <property type="entry name" value="NAD(P)-bd_dom_sf"/>
</dbReference>
<dbReference type="PROSITE" id="PS00061">
    <property type="entry name" value="ADH_SHORT"/>
    <property type="match status" value="1"/>
</dbReference>
<reference evidence="4" key="1">
    <citation type="submission" date="2021-04" db="EMBL/GenBank/DDBJ databases">
        <title>The complete genome sequence of Caulobacter sp. S6.</title>
        <authorList>
            <person name="Tang Y."/>
            <person name="Ouyang W."/>
            <person name="Liu Q."/>
            <person name="Huang B."/>
            <person name="Guo Z."/>
            <person name="Lei P."/>
        </authorList>
    </citation>
    <scope>NUCLEOTIDE SEQUENCE</scope>
    <source>
        <strain evidence="4">S6</strain>
    </source>
</reference>
<dbReference type="EMBL" id="CP073078">
    <property type="protein sequence ID" value="QUD87155.1"/>
    <property type="molecule type" value="Genomic_DNA"/>
</dbReference>
<dbReference type="GO" id="GO:0016491">
    <property type="term" value="F:oxidoreductase activity"/>
    <property type="evidence" value="ECO:0007669"/>
    <property type="project" value="UniProtKB-KW"/>
</dbReference>
<dbReference type="InterPro" id="IPR051911">
    <property type="entry name" value="SDR_oxidoreductase"/>
</dbReference>
<dbReference type="PRINTS" id="PR00081">
    <property type="entry name" value="GDHRDH"/>
</dbReference>
<dbReference type="NCBIfam" id="NF004824">
    <property type="entry name" value="PRK06180.1"/>
    <property type="match status" value="1"/>
</dbReference>
<dbReference type="PRINTS" id="PR00080">
    <property type="entry name" value="SDRFAMILY"/>
</dbReference>
<dbReference type="Pfam" id="PF00106">
    <property type="entry name" value="adh_short"/>
    <property type="match status" value="1"/>
</dbReference>
<accession>A0A975FXD1</accession>
<evidence type="ECO:0000313" key="4">
    <source>
        <dbReference type="EMBL" id="QUD87155.1"/>
    </source>
</evidence>
<name>A0A975FXD1_9CAUL</name>
<dbReference type="InterPro" id="IPR020904">
    <property type="entry name" value="Sc_DH/Rdtase_CS"/>
</dbReference>
<keyword evidence="2" id="KW-0560">Oxidoreductase</keyword>
<dbReference type="RefSeq" id="WP_211937207.1">
    <property type="nucleotide sequence ID" value="NZ_CP073078.1"/>
</dbReference>
<dbReference type="SUPFAM" id="SSF51735">
    <property type="entry name" value="NAD(P)-binding Rossmann-fold domains"/>
    <property type="match status" value="1"/>
</dbReference>
<protein>
    <submittedName>
        <fullName evidence="4">SDR family NAD(P)-dependent oxidoreductase</fullName>
    </submittedName>
</protein>
<dbReference type="KEGG" id="caul:KCG34_19150"/>
<dbReference type="PANTHER" id="PTHR43976">
    <property type="entry name" value="SHORT CHAIN DEHYDROGENASE"/>
    <property type="match status" value="1"/>
</dbReference>
<keyword evidence="5" id="KW-1185">Reference proteome</keyword>
<organism evidence="4 5">
    <name type="scientific">Phenylobacterium montanum</name>
    <dbReference type="NCBI Taxonomy" id="2823693"/>
    <lineage>
        <taxon>Bacteria</taxon>
        <taxon>Pseudomonadati</taxon>
        <taxon>Pseudomonadota</taxon>
        <taxon>Alphaproteobacteria</taxon>
        <taxon>Caulobacterales</taxon>
        <taxon>Caulobacteraceae</taxon>
        <taxon>Phenylobacterium</taxon>
    </lineage>
</organism>
<evidence type="ECO:0000313" key="5">
    <source>
        <dbReference type="Proteomes" id="UP000676409"/>
    </source>
</evidence>
<evidence type="ECO:0000256" key="3">
    <source>
        <dbReference type="RuleBase" id="RU000363"/>
    </source>
</evidence>
<gene>
    <name evidence="4" type="ORF">KCG34_19150</name>
</gene>